<dbReference type="InterPro" id="IPR036236">
    <property type="entry name" value="Znf_C2H2_sf"/>
</dbReference>
<evidence type="ECO:0000313" key="14">
    <source>
        <dbReference type="EMBL" id="KAL1502765.1"/>
    </source>
</evidence>
<evidence type="ECO:0000256" key="6">
    <source>
        <dbReference type="ARBA" id="ARBA00022833"/>
    </source>
</evidence>
<accession>A0ABD1EVK6</accession>
<comment type="function">
    <text evidence="1">May be involved in transcriptional regulation.</text>
</comment>
<keyword evidence="10" id="KW-0539">Nucleus</keyword>
<dbReference type="SMART" id="SM00868">
    <property type="entry name" value="zf-AD"/>
    <property type="match status" value="1"/>
</dbReference>
<organism evidence="14 15">
    <name type="scientific">Hypothenemus hampei</name>
    <name type="common">Coffee berry borer</name>
    <dbReference type="NCBI Taxonomy" id="57062"/>
    <lineage>
        <taxon>Eukaryota</taxon>
        <taxon>Metazoa</taxon>
        <taxon>Ecdysozoa</taxon>
        <taxon>Arthropoda</taxon>
        <taxon>Hexapoda</taxon>
        <taxon>Insecta</taxon>
        <taxon>Pterygota</taxon>
        <taxon>Neoptera</taxon>
        <taxon>Endopterygota</taxon>
        <taxon>Coleoptera</taxon>
        <taxon>Polyphaga</taxon>
        <taxon>Cucujiformia</taxon>
        <taxon>Curculionidae</taxon>
        <taxon>Scolytinae</taxon>
        <taxon>Hypothenemus</taxon>
    </lineage>
</organism>
<keyword evidence="3" id="KW-0479">Metal-binding</keyword>
<dbReference type="SMART" id="SM00355">
    <property type="entry name" value="ZnF_C2H2"/>
    <property type="match status" value="10"/>
</dbReference>
<protein>
    <recommendedName>
        <fullName evidence="13">C2H2-type domain-containing protein</fullName>
    </recommendedName>
</protein>
<dbReference type="InterPro" id="IPR012934">
    <property type="entry name" value="Znf_AD"/>
</dbReference>
<evidence type="ECO:0000256" key="7">
    <source>
        <dbReference type="ARBA" id="ARBA00023015"/>
    </source>
</evidence>
<keyword evidence="5 11" id="KW-0863">Zinc-finger</keyword>
<dbReference type="SUPFAM" id="SSF57667">
    <property type="entry name" value="beta-beta-alpha zinc fingers"/>
    <property type="match status" value="6"/>
</dbReference>
<dbReference type="FunFam" id="3.30.160.60:FF:000363">
    <property type="entry name" value="Zinc finger protein 239"/>
    <property type="match status" value="1"/>
</dbReference>
<dbReference type="FunFam" id="3.30.160.60:FF:000100">
    <property type="entry name" value="Zinc finger 45-like"/>
    <property type="match status" value="2"/>
</dbReference>
<comment type="subcellular location">
    <subcellularLocation>
        <location evidence="2">Nucleus</location>
    </subcellularLocation>
</comment>
<feature type="domain" description="C2H2-type" evidence="13">
    <location>
        <begin position="360"/>
        <end position="387"/>
    </location>
</feature>
<dbReference type="PANTHER" id="PTHR24394">
    <property type="entry name" value="ZINC FINGER PROTEIN"/>
    <property type="match status" value="1"/>
</dbReference>
<dbReference type="GO" id="GO:0003677">
    <property type="term" value="F:DNA binding"/>
    <property type="evidence" value="ECO:0007669"/>
    <property type="project" value="UniProtKB-KW"/>
</dbReference>
<evidence type="ECO:0000256" key="10">
    <source>
        <dbReference type="ARBA" id="ARBA00023242"/>
    </source>
</evidence>
<comment type="caution">
    <text evidence="14">The sequence shown here is derived from an EMBL/GenBank/DDBJ whole genome shotgun (WGS) entry which is preliminary data.</text>
</comment>
<dbReference type="Gene3D" id="3.30.160.60">
    <property type="entry name" value="Classic Zinc Finger"/>
    <property type="match status" value="9"/>
</dbReference>
<dbReference type="EMBL" id="JBDJPC010000005">
    <property type="protein sequence ID" value="KAL1502765.1"/>
    <property type="molecule type" value="Genomic_DNA"/>
</dbReference>
<evidence type="ECO:0000256" key="11">
    <source>
        <dbReference type="PROSITE-ProRule" id="PRU00042"/>
    </source>
</evidence>
<dbReference type="GO" id="GO:0005634">
    <property type="term" value="C:nucleus"/>
    <property type="evidence" value="ECO:0007669"/>
    <property type="project" value="UniProtKB-SubCell"/>
</dbReference>
<feature type="region of interest" description="Disordered" evidence="12">
    <location>
        <begin position="176"/>
        <end position="199"/>
    </location>
</feature>
<keyword evidence="7" id="KW-0805">Transcription regulation</keyword>
<dbReference type="PANTHER" id="PTHR24394:SF29">
    <property type="entry name" value="MYONEURIN"/>
    <property type="match status" value="1"/>
</dbReference>
<evidence type="ECO:0000256" key="9">
    <source>
        <dbReference type="ARBA" id="ARBA00023163"/>
    </source>
</evidence>
<evidence type="ECO:0000256" key="1">
    <source>
        <dbReference type="ARBA" id="ARBA00003767"/>
    </source>
</evidence>
<dbReference type="PROSITE" id="PS50157">
    <property type="entry name" value="ZINC_FINGER_C2H2_2"/>
    <property type="match status" value="9"/>
</dbReference>
<evidence type="ECO:0000313" key="15">
    <source>
        <dbReference type="Proteomes" id="UP001566132"/>
    </source>
</evidence>
<keyword evidence="6" id="KW-0862">Zinc</keyword>
<feature type="domain" description="C2H2-type" evidence="13">
    <location>
        <begin position="245"/>
        <end position="272"/>
    </location>
</feature>
<dbReference type="Pfam" id="PF13894">
    <property type="entry name" value="zf-C2H2_4"/>
    <property type="match status" value="1"/>
</dbReference>
<keyword evidence="15" id="KW-1185">Reference proteome</keyword>
<feature type="domain" description="C2H2-type" evidence="13">
    <location>
        <begin position="216"/>
        <end position="244"/>
    </location>
</feature>
<feature type="domain" description="C2H2-type" evidence="13">
    <location>
        <begin position="97"/>
        <end position="125"/>
    </location>
</feature>
<evidence type="ECO:0000256" key="8">
    <source>
        <dbReference type="ARBA" id="ARBA00023125"/>
    </source>
</evidence>
<dbReference type="GO" id="GO:0008270">
    <property type="term" value="F:zinc ion binding"/>
    <property type="evidence" value="ECO:0007669"/>
    <property type="project" value="UniProtKB-KW"/>
</dbReference>
<keyword evidence="8" id="KW-0238">DNA-binding</keyword>
<evidence type="ECO:0000256" key="2">
    <source>
        <dbReference type="ARBA" id="ARBA00004123"/>
    </source>
</evidence>
<feature type="domain" description="C2H2-type" evidence="13">
    <location>
        <begin position="273"/>
        <end position="300"/>
    </location>
</feature>
<dbReference type="Pfam" id="PF00096">
    <property type="entry name" value="zf-C2H2"/>
    <property type="match status" value="8"/>
</dbReference>
<feature type="domain" description="C2H2-type" evidence="13">
    <location>
        <begin position="425"/>
        <end position="452"/>
    </location>
</feature>
<feature type="domain" description="C2H2-type" evidence="13">
    <location>
        <begin position="301"/>
        <end position="329"/>
    </location>
</feature>
<evidence type="ECO:0000256" key="4">
    <source>
        <dbReference type="ARBA" id="ARBA00022737"/>
    </source>
</evidence>
<dbReference type="AlphaFoldDB" id="A0ABD1EVK6"/>
<keyword evidence="4" id="KW-0677">Repeat</keyword>
<evidence type="ECO:0000256" key="5">
    <source>
        <dbReference type="ARBA" id="ARBA00022771"/>
    </source>
</evidence>
<feature type="domain" description="C2H2-type" evidence="13">
    <location>
        <begin position="388"/>
        <end position="411"/>
    </location>
</feature>
<dbReference type="PROSITE" id="PS00028">
    <property type="entry name" value="ZINC_FINGER_C2H2_1"/>
    <property type="match status" value="10"/>
</dbReference>
<reference evidence="14 15" key="1">
    <citation type="submission" date="2024-05" db="EMBL/GenBank/DDBJ databases">
        <title>Genetic variation in Jamaican populations of the coffee berry borer (Hypothenemus hampei).</title>
        <authorList>
            <person name="Errbii M."/>
            <person name="Myrie A."/>
        </authorList>
    </citation>
    <scope>NUCLEOTIDE SEQUENCE [LARGE SCALE GENOMIC DNA]</scope>
    <source>
        <strain evidence="14">JA-Hopewell-2020-01-JO</strain>
        <tissue evidence="14">Whole body</tissue>
    </source>
</reference>
<dbReference type="Proteomes" id="UP001566132">
    <property type="component" value="Unassembled WGS sequence"/>
</dbReference>
<evidence type="ECO:0000256" key="3">
    <source>
        <dbReference type="ARBA" id="ARBA00022723"/>
    </source>
</evidence>
<name>A0ABD1EVK6_HYPHA</name>
<proteinExistence type="predicted"/>
<feature type="domain" description="C2H2-type" evidence="13">
    <location>
        <begin position="332"/>
        <end position="359"/>
    </location>
</feature>
<dbReference type="InterPro" id="IPR013087">
    <property type="entry name" value="Znf_C2H2_type"/>
</dbReference>
<gene>
    <name evidence="14" type="ORF">ABEB36_007863</name>
</gene>
<sequence>MTSICCICLESSEMLSFLDTVDSKNVKYLKKLIFCVPNETWKAHYQICNTCISQLELVYKFVLCCIESEKFRKLGVVDPSDIPDNDIINKEASDEKFRCNLCEKSFRQKKYLSQHISIIHPHESHLVKDEEHVTKTEENDNKTAVQVKEDCLEHDKENEKIIDFKAEFTRKVDQNDEDQDFTNDGFSEHSDIDSENFEQDSKSLEIKKRRLKREPQKCDFCDETFRKRQDWNMHMRLEHTFEKPFACDQCDARYMNRYSLQIHSRKHNNEKPFICATCGKCFVSSADLSHHSKIHNSERAYPCPMCERSFKTHSNLRTHRLQMHLDPSEWKFHCNMCEKKFPIRGNLMKHLKRHAGIKEFDCHICQKKFINKAELTLHLNTHTNQRLFKCSVCEKDYKNREGLRRHMKVVHDQGNWKAPKTVKKYLCPMCPKIFASVNRLQRHIFTHTGEKPFKCDYCQKRFIDKYGRKVHYKKDHNIEIFV</sequence>
<keyword evidence="9" id="KW-0804">Transcription</keyword>
<evidence type="ECO:0000259" key="13">
    <source>
        <dbReference type="PROSITE" id="PS50157"/>
    </source>
</evidence>
<evidence type="ECO:0000256" key="12">
    <source>
        <dbReference type="SAM" id="MobiDB-lite"/>
    </source>
</evidence>